<accession>A0A0N1NXX0</accession>
<dbReference type="OrthoDB" id="39659at2759"/>
<organism evidence="2 3">
    <name type="scientific">Cyphellophora attinorum</name>
    <dbReference type="NCBI Taxonomy" id="1664694"/>
    <lineage>
        <taxon>Eukaryota</taxon>
        <taxon>Fungi</taxon>
        <taxon>Dikarya</taxon>
        <taxon>Ascomycota</taxon>
        <taxon>Pezizomycotina</taxon>
        <taxon>Eurotiomycetes</taxon>
        <taxon>Chaetothyriomycetidae</taxon>
        <taxon>Chaetothyriales</taxon>
        <taxon>Cyphellophoraceae</taxon>
        <taxon>Cyphellophora</taxon>
    </lineage>
</organism>
<comment type="caution">
    <text evidence="2">The sequence shown here is derived from an EMBL/GenBank/DDBJ whole genome shotgun (WGS) entry which is preliminary data.</text>
</comment>
<protein>
    <submittedName>
        <fullName evidence="2">Peroxisomal membrane protein 4</fullName>
    </submittedName>
</protein>
<name>A0A0N1NXX0_9EURO</name>
<dbReference type="PIRSF" id="PIRSF013674">
    <property type="entry name" value="PXMP4"/>
    <property type="match status" value="1"/>
</dbReference>
<dbReference type="PANTHER" id="PTHR15460">
    <property type="entry name" value="PEROXISOMAL MEMBRANE PROTEIN 4"/>
    <property type="match status" value="1"/>
</dbReference>
<evidence type="ECO:0000313" key="2">
    <source>
        <dbReference type="EMBL" id="KPI36173.1"/>
    </source>
</evidence>
<reference evidence="2 3" key="1">
    <citation type="submission" date="2015-06" db="EMBL/GenBank/DDBJ databases">
        <title>Draft genome of the ant-associated black yeast Phialophora attae CBS 131958.</title>
        <authorList>
            <person name="Moreno L.F."/>
            <person name="Stielow B.J."/>
            <person name="de Hoog S."/>
            <person name="Vicente V.A."/>
            <person name="Weiss V.A."/>
            <person name="de Vries M."/>
            <person name="Cruz L.M."/>
            <person name="Souza E.M."/>
        </authorList>
    </citation>
    <scope>NUCLEOTIDE SEQUENCE [LARGE SCALE GENOMIC DNA]</scope>
    <source>
        <strain evidence="2 3">CBS 131958</strain>
    </source>
</reference>
<dbReference type="STRING" id="1664694.A0A0N1NXX0"/>
<feature type="transmembrane region" description="Helical" evidence="1">
    <location>
        <begin position="136"/>
        <end position="153"/>
    </location>
</feature>
<gene>
    <name evidence="2" type="ORF">AB675_8901</name>
</gene>
<dbReference type="InterPro" id="IPR019531">
    <property type="entry name" value="Pmp4"/>
</dbReference>
<evidence type="ECO:0000256" key="1">
    <source>
        <dbReference type="SAM" id="Phobius"/>
    </source>
</evidence>
<proteinExistence type="predicted"/>
<keyword evidence="3" id="KW-1185">Reference proteome</keyword>
<sequence>MDALAQQVNNILMEPAYRPLLAILKSARNGAVYGAKVRFPHALVMVFLFRSGTFREKIRLVYKATRQHAKNLATFAVIYKTCMLLLRIIGPEGSIRSNDAMGGKEGPYDTFLSGAIGGYIVFGRGRSGASSVNQQIVIYVFARVVLALARLSLESPKFTSTTPTPTFWTQRLDESTKNRIREHAWPVFASFSWAMVMYIFRFQPESIQPSLRSSMRYM</sequence>
<dbReference type="VEuPathDB" id="FungiDB:AB675_8901"/>
<feature type="transmembrane region" description="Helical" evidence="1">
    <location>
        <begin position="183"/>
        <end position="202"/>
    </location>
</feature>
<dbReference type="RefSeq" id="XP_017996136.1">
    <property type="nucleotide sequence ID" value="XM_018149388.1"/>
</dbReference>
<dbReference type="Proteomes" id="UP000038010">
    <property type="component" value="Unassembled WGS sequence"/>
</dbReference>
<keyword evidence="1" id="KW-1133">Transmembrane helix</keyword>
<dbReference type="AlphaFoldDB" id="A0A0N1NXX0"/>
<dbReference type="GO" id="GO:0005778">
    <property type="term" value="C:peroxisomal membrane"/>
    <property type="evidence" value="ECO:0007669"/>
    <property type="project" value="TreeGrafter"/>
</dbReference>
<dbReference type="GeneID" id="28741268"/>
<keyword evidence="1" id="KW-0472">Membrane</keyword>
<evidence type="ECO:0000313" key="3">
    <source>
        <dbReference type="Proteomes" id="UP000038010"/>
    </source>
</evidence>
<dbReference type="PANTHER" id="PTHR15460:SF3">
    <property type="entry name" value="PEROXISOMAL MEMBRANE PROTEIN 4"/>
    <property type="match status" value="1"/>
</dbReference>
<dbReference type="EMBL" id="LFJN01000033">
    <property type="protein sequence ID" value="KPI36173.1"/>
    <property type="molecule type" value="Genomic_DNA"/>
</dbReference>
<dbReference type="Pfam" id="PF02466">
    <property type="entry name" value="Tim17"/>
    <property type="match status" value="1"/>
</dbReference>
<keyword evidence="1" id="KW-0812">Transmembrane</keyword>